<protein>
    <submittedName>
        <fullName evidence="2">Uncharacterized protein</fullName>
    </submittedName>
</protein>
<feature type="compositionally biased region" description="Low complexity" evidence="1">
    <location>
        <begin position="100"/>
        <end position="109"/>
    </location>
</feature>
<comment type="caution">
    <text evidence="2">The sequence shown here is derived from an EMBL/GenBank/DDBJ whole genome shotgun (WGS) entry which is preliminary data.</text>
</comment>
<feature type="region of interest" description="Disordered" evidence="1">
    <location>
        <begin position="242"/>
        <end position="272"/>
    </location>
</feature>
<gene>
    <name evidence="2" type="ORF">KAF25_006554</name>
</gene>
<dbReference type="AlphaFoldDB" id="A0A9P7H894"/>
<evidence type="ECO:0000256" key="1">
    <source>
        <dbReference type="SAM" id="MobiDB-lite"/>
    </source>
</evidence>
<keyword evidence="3" id="KW-1185">Reference proteome</keyword>
<feature type="compositionally biased region" description="Polar residues" evidence="1">
    <location>
        <begin position="578"/>
        <end position="591"/>
    </location>
</feature>
<feature type="region of interest" description="Disordered" evidence="1">
    <location>
        <begin position="848"/>
        <end position="875"/>
    </location>
</feature>
<evidence type="ECO:0000313" key="2">
    <source>
        <dbReference type="EMBL" id="KAG5663969.1"/>
    </source>
</evidence>
<feature type="region of interest" description="Disordered" evidence="1">
    <location>
        <begin position="532"/>
        <end position="804"/>
    </location>
</feature>
<feature type="compositionally biased region" description="Polar residues" evidence="1">
    <location>
        <begin position="253"/>
        <end position="264"/>
    </location>
</feature>
<sequence>MPSGRGTMGLFSKALRRRRHRASPEVDLLSAAFGLPFRRGVMPADQKTFRRSRVIYETESDDSCESDSEETSSSSSEDDSGHQERSCRVSDRPPTPHSAPPASSSSSKKNSPRKRHHRRRRSNPSPNSSTQVLPRHQVPRSISRRSNIETMTNQQPVSYVRPSATSPPQFPIHLSKPPCNIVQSSTFPISPLNQSFGAPVYQPLPQQQIYYQNQVSYVPHQPSPLVQVHPPQFMAPVAQPVESRPPPLDSVKTPKSSVVSNNAQHPLGGGNVYRPAIAASKRSESSEVFGKEVQRLQRLIEAKMADLAEEPNSRVLRRDLRRLQDRLNSTLNKAITASKKQHQRQSSLSTFSNISQSVYDQEIASSNMAASVHGDIEPASVCQDNQQTKPHDQRDESPQRITRHHFCSECGNIRSRDYHKRFPVHKLKQMKINLCESCRDDSYKRGVIKQYHFCFNCGSARSMNFHRQHPVLPGEPIITNYCEVCILELKKNGSLMEASVVGPKYQNLGAHRAIPPACDSEEDLDSLTVNRHRSHKNRHGQIQSDQAREVSSPKQVSDDEKPRGRRPEPRASRESVVPSGTGTVSRESSYCPSRKTGSSERRAERKSSGHISTERSPHKKESKMPRNYQAPYVEDSFSTPHVEVQSPSPVNGRKEKDQKPGSRVCEPWKKLPPDFVLKSALASERSSSDGSRKSRDEAFKESPRPREKSLESDRSDPSSSKSSGSKTVRFKQSVDIRTSLPFDGDTEASASDSETPGCLRSPGSPLISRKKCTFRSNSYDEGFSDKYLHPHYGQSSKKGPGAHREYLHMPDRFRAGTGYSQGAFSKEFDHGEDWDAFRSPRYSRTDYYSDDNSFRGNYEADEEYQTSTPKTYDYGDHGQYMESTASLPSHLSSGSIFSSFFKKSKNKTSSAPPERFGPRSFTANQTTPCPQQGGCPSDVYTSFTDPESYSCTDDGPAFGKTSRQGENNPYYTRRKQNLPEFSYCSSPDRSDGSVKREQGPPSPTKSDKFAWKNAFNPVPTVEEPNVVSDSSPEGAADLLEYNITDMVSSVDDENDEAPSSSSGDGHENDEAPDRPFFRHVTGSHAA</sequence>
<feature type="compositionally biased region" description="Basic and acidic residues" evidence="1">
    <location>
        <begin position="652"/>
        <end position="672"/>
    </location>
</feature>
<evidence type="ECO:0000313" key="3">
    <source>
        <dbReference type="Proteomes" id="UP000782241"/>
    </source>
</evidence>
<organism evidence="2 3">
    <name type="scientific">Fusarium avenaceum</name>
    <dbReference type="NCBI Taxonomy" id="40199"/>
    <lineage>
        <taxon>Eukaryota</taxon>
        <taxon>Fungi</taxon>
        <taxon>Dikarya</taxon>
        <taxon>Ascomycota</taxon>
        <taxon>Pezizomycotina</taxon>
        <taxon>Sordariomycetes</taxon>
        <taxon>Hypocreomycetidae</taxon>
        <taxon>Hypocreales</taxon>
        <taxon>Nectriaceae</taxon>
        <taxon>Fusarium</taxon>
        <taxon>Fusarium tricinctum species complex</taxon>
    </lineage>
</organism>
<feature type="compositionally biased region" description="Basic and acidic residues" evidence="1">
    <location>
        <begin position="597"/>
        <end position="616"/>
    </location>
</feature>
<feature type="compositionally biased region" description="Basic and acidic residues" evidence="1">
    <location>
        <begin position="988"/>
        <end position="998"/>
    </location>
</feature>
<feature type="compositionally biased region" description="Acidic residues" evidence="1">
    <location>
        <begin position="58"/>
        <end position="70"/>
    </location>
</feature>
<feature type="compositionally biased region" description="Low complexity" evidence="1">
    <location>
        <begin position="717"/>
        <end position="726"/>
    </location>
</feature>
<feature type="compositionally biased region" description="Low complexity" evidence="1">
    <location>
        <begin position="1016"/>
        <end position="1027"/>
    </location>
</feature>
<feature type="compositionally biased region" description="Basic residues" evidence="1">
    <location>
        <begin position="110"/>
        <end position="122"/>
    </location>
</feature>
<feature type="region of interest" description="Disordered" evidence="1">
    <location>
        <begin position="38"/>
        <end position="151"/>
    </location>
</feature>
<feature type="compositionally biased region" description="Basic and acidic residues" evidence="1">
    <location>
        <begin position="686"/>
        <end position="716"/>
    </location>
</feature>
<feature type="region of interest" description="Disordered" evidence="1">
    <location>
        <begin position="904"/>
        <end position="1086"/>
    </location>
</feature>
<feature type="region of interest" description="Disordered" evidence="1">
    <location>
        <begin position="1"/>
        <end position="25"/>
    </location>
</feature>
<feature type="compositionally biased region" description="Basic and acidic residues" evidence="1">
    <location>
        <begin position="556"/>
        <end position="573"/>
    </location>
</feature>
<proteinExistence type="predicted"/>
<feature type="compositionally biased region" description="Polar residues" evidence="1">
    <location>
        <begin position="939"/>
        <end position="951"/>
    </location>
</feature>
<dbReference type="EMBL" id="JAGPUO010000003">
    <property type="protein sequence ID" value="KAG5663969.1"/>
    <property type="molecule type" value="Genomic_DNA"/>
</dbReference>
<accession>A0A9P7H894</accession>
<feature type="compositionally biased region" description="Polar residues" evidence="1">
    <location>
        <begin position="961"/>
        <end position="970"/>
    </location>
</feature>
<dbReference type="Proteomes" id="UP000782241">
    <property type="component" value="Unassembled WGS sequence"/>
</dbReference>
<name>A0A9P7H894_9HYPO</name>
<feature type="compositionally biased region" description="Polar residues" evidence="1">
    <location>
        <begin position="921"/>
        <end position="930"/>
    </location>
</feature>
<reference evidence="2" key="1">
    <citation type="submission" date="2021-04" db="EMBL/GenBank/DDBJ databases">
        <title>Draft genome of Fusarium avenaceum strain F156N33, isolated from an atmospheric sample in Virginia.</title>
        <authorList>
            <person name="Yang S."/>
            <person name="Vinatzer B.A."/>
            <person name="Coleman J."/>
        </authorList>
    </citation>
    <scope>NUCLEOTIDE SEQUENCE</scope>
    <source>
        <strain evidence="2">F156N33</strain>
    </source>
</reference>
<feature type="compositionally biased region" description="Basic and acidic residues" evidence="1">
    <location>
        <begin position="79"/>
        <end position="91"/>
    </location>
</feature>
<feature type="compositionally biased region" description="Basic and acidic residues" evidence="1">
    <location>
        <begin position="1064"/>
        <end position="1076"/>
    </location>
</feature>